<keyword evidence="6" id="KW-0132">Cell division</keyword>
<dbReference type="PANTHER" id="PTHR48118">
    <property type="entry name" value="SPINDLE AND KINETOCHORE-ASSOCIATED PROTEIN 3"/>
    <property type="match status" value="1"/>
</dbReference>
<evidence type="ECO:0000256" key="7">
    <source>
        <dbReference type="ARBA" id="ARBA00022701"/>
    </source>
</evidence>
<evidence type="ECO:0000256" key="11">
    <source>
        <dbReference type="ARBA" id="ARBA00023306"/>
    </source>
</evidence>
<evidence type="ECO:0000256" key="13">
    <source>
        <dbReference type="SAM" id="MobiDB-lite"/>
    </source>
</evidence>
<organism evidence="14 15">
    <name type="scientific">Tagetes erecta</name>
    <name type="common">African marigold</name>
    <dbReference type="NCBI Taxonomy" id="13708"/>
    <lineage>
        <taxon>Eukaryota</taxon>
        <taxon>Viridiplantae</taxon>
        <taxon>Streptophyta</taxon>
        <taxon>Embryophyta</taxon>
        <taxon>Tracheophyta</taxon>
        <taxon>Spermatophyta</taxon>
        <taxon>Magnoliopsida</taxon>
        <taxon>eudicotyledons</taxon>
        <taxon>Gunneridae</taxon>
        <taxon>Pentapetalae</taxon>
        <taxon>asterids</taxon>
        <taxon>campanulids</taxon>
        <taxon>Asterales</taxon>
        <taxon>Asteraceae</taxon>
        <taxon>Asteroideae</taxon>
        <taxon>Heliantheae alliance</taxon>
        <taxon>Tageteae</taxon>
        <taxon>Tagetes</taxon>
    </lineage>
</organism>
<sequence length="274" mass="30892">MQHQYNGGFDPSTAGHHLAYTSDALLQSVKRRPICFDLFSLSIVQCLRHRVSTTTRDLNLLESMAFDTVSLEELLGHYNEIYKKNESDIVEIEDRLSAFCIWLRSCYHASIMTLLSIIAIECWKLNIKGSVLVFLFNSALTFMMAEKYGLKGKAKPSNGTPGKPNSSSKSKPEVDINVGLSERPPWFCRFVFRKLCKSTGTNPACTNQLARLGDLERNGKGGERDGKVGKRKGKGREQDGKGGKRKGKDKNEREKAEKENMLERMMKMEVVLEC</sequence>
<dbReference type="InterPro" id="IPR033341">
    <property type="entry name" value="SKA3"/>
</dbReference>
<feature type="region of interest" description="Disordered" evidence="13">
    <location>
        <begin position="152"/>
        <end position="174"/>
    </location>
</feature>
<evidence type="ECO:0000256" key="12">
    <source>
        <dbReference type="ARBA" id="ARBA00023328"/>
    </source>
</evidence>
<keyword evidence="4" id="KW-0158">Chromosome</keyword>
<name>A0AAD8KPW8_TARER</name>
<keyword evidence="8" id="KW-0498">Mitosis</keyword>
<dbReference type="EMBL" id="JAUHHV010000005">
    <property type="protein sequence ID" value="KAK1424212.1"/>
    <property type="molecule type" value="Genomic_DNA"/>
</dbReference>
<comment type="caution">
    <text evidence="14">The sequence shown here is derived from an EMBL/GenBank/DDBJ whole genome shotgun (WGS) entry which is preliminary data.</text>
</comment>
<keyword evidence="10" id="KW-0206">Cytoskeleton</keyword>
<keyword evidence="5" id="KW-0963">Cytoplasm</keyword>
<feature type="region of interest" description="Disordered" evidence="13">
    <location>
        <begin position="215"/>
        <end position="263"/>
    </location>
</feature>
<proteinExistence type="inferred from homology"/>
<comment type="similarity">
    <text evidence="3">Belongs to the SKA3 family.</text>
</comment>
<evidence type="ECO:0000256" key="4">
    <source>
        <dbReference type="ARBA" id="ARBA00022454"/>
    </source>
</evidence>
<evidence type="ECO:0000256" key="8">
    <source>
        <dbReference type="ARBA" id="ARBA00022776"/>
    </source>
</evidence>
<accession>A0AAD8KPW8</accession>
<dbReference type="GO" id="GO:0000278">
    <property type="term" value="P:mitotic cell cycle"/>
    <property type="evidence" value="ECO:0007669"/>
    <property type="project" value="TreeGrafter"/>
</dbReference>
<dbReference type="AlphaFoldDB" id="A0AAD8KPW8"/>
<keyword evidence="15" id="KW-1185">Reference proteome</keyword>
<evidence type="ECO:0000313" key="15">
    <source>
        <dbReference type="Proteomes" id="UP001229421"/>
    </source>
</evidence>
<protein>
    <submittedName>
        <fullName evidence="14">Uncharacterized protein</fullName>
    </submittedName>
</protein>
<evidence type="ECO:0000256" key="6">
    <source>
        <dbReference type="ARBA" id="ARBA00022618"/>
    </source>
</evidence>
<dbReference type="GO" id="GO:0007059">
    <property type="term" value="P:chromosome segregation"/>
    <property type="evidence" value="ECO:0007669"/>
    <property type="project" value="InterPro"/>
</dbReference>
<evidence type="ECO:0000313" key="14">
    <source>
        <dbReference type="EMBL" id="KAK1424212.1"/>
    </source>
</evidence>
<evidence type="ECO:0000256" key="2">
    <source>
        <dbReference type="ARBA" id="ARBA00004629"/>
    </source>
</evidence>
<dbReference type="GO" id="GO:0051301">
    <property type="term" value="P:cell division"/>
    <property type="evidence" value="ECO:0007669"/>
    <property type="project" value="UniProtKB-KW"/>
</dbReference>
<dbReference type="GO" id="GO:0000940">
    <property type="term" value="C:outer kinetochore"/>
    <property type="evidence" value="ECO:0007669"/>
    <property type="project" value="InterPro"/>
</dbReference>
<evidence type="ECO:0000256" key="9">
    <source>
        <dbReference type="ARBA" id="ARBA00022838"/>
    </source>
</evidence>
<gene>
    <name evidence="14" type="ORF">QVD17_19533</name>
</gene>
<evidence type="ECO:0000256" key="1">
    <source>
        <dbReference type="ARBA" id="ARBA00004186"/>
    </source>
</evidence>
<dbReference type="Proteomes" id="UP001229421">
    <property type="component" value="Unassembled WGS sequence"/>
</dbReference>
<evidence type="ECO:0000256" key="5">
    <source>
        <dbReference type="ARBA" id="ARBA00022490"/>
    </source>
</evidence>
<keyword evidence="11" id="KW-0131">Cell cycle</keyword>
<evidence type="ECO:0000256" key="10">
    <source>
        <dbReference type="ARBA" id="ARBA00023212"/>
    </source>
</evidence>
<dbReference type="PANTHER" id="PTHR48118:SF1">
    <property type="entry name" value="SPINDLE AND KINETOCHORE-ASSOCIATED PROTEIN 3"/>
    <property type="match status" value="1"/>
</dbReference>
<feature type="compositionally biased region" description="Basic and acidic residues" evidence="13">
    <location>
        <begin position="215"/>
        <end position="228"/>
    </location>
</feature>
<comment type="subcellular location">
    <subcellularLocation>
        <location evidence="2">Chromosome</location>
        <location evidence="2">Centromere</location>
        <location evidence="2">Kinetochore</location>
    </subcellularLocation>
    <subcellularLocation>
        <location evidence="1">Cytoplasm</location>
        <location evidence="1">Cytoskeleton</location>
        <location evidence="1">Spindle</location>
    </subcellularLocation>
</comment>
<dbReference type="GO" id="GO:0005876">
    <property type="term" value="C:spindle microtubule"/>
    <property type="evidence" value="ECO:0007669"/>
    <property type="project" value="TreeGrafter"/>
</dbReference>
<keyword evidence="9" id="KW-0995">Kinetochore</keyword>
<reference evidence="14" key="1">
    <citation type="journal article" date="2023" name="bioRxiv">
        <title>Improved chromosome-level genome assembly for marigold (Tagetes erecta).</title>
        <authorList>
            <person name="Jiang F."/>
            <person name="Yuan L."/>
            <person name="Wang S."/>
            <person name="Wang H."/>
            <person name="Xu D."/>
            <person name="Wang A."/>
            <person name="Fan W."/>
        </authorList>
    </citation>
    <scope>NUCLEOTIDE SEQUENCE</scope>
    <source>
        <strain evidence="14">WSJ</strain>
        <tissue evidence="14">Leaf</tissue>
    </source>
</reference>
<evidence type="ECO:0000256" key="3">
    <source>
        <dbReference type="ARBA" id="ARBA00007716"/>
    </source>
</evidence>
<keyword evidence="7" id="KW-0493">Microtubule</keyword>
<feature type="compositionally biased region" description="Basic and acidic residues" evidence="13">
    <location>
        <begin position="249"/>
        <end position="263"/>
    </location>
</feature>
<keyword evidence="12" id="KW-0137">Centromere</keyword>